<keyword evidence="3" id="KW-1185">Reference proteome</keyword>
<proteinExistence type="predicted"/>
<evidence type="ECO:0000313" key="3">
    <source>
        <dbReference type="Proteomes" id="UP001597373"/>
    </source>
</evidence>
<organism evidence="2 3">
    <name type="scientific">Chelativorans composti</name>
    <dbReference type="NCBI Taxonomy" id="768533"/>
    <lineage>
        <taxon>Bacteria</taxon>
        <taxon>Pseudomonadati</taxon>
        <taxon>Pseudomonadota</taxon>
        <taxon>Alphaproteobacteria</taxon>
        <taxon>Hyphomicrobiales</taxon>
        <taxon>Phyllobacteriaceae</taxon>
        <taxon>Chelativorans</taxon>
    </lineage>
</organism>
<dbReference type="Proteomes" id="UP001597373">
    <property type="component" value="Unassembled WGS sequence"/>
</dbReference>
<name>A0ABW5DG88_9HYPH</name>
<accession>A0ABW5DG88</accession>
<evidence type="ECO:0000256" key="1">
    <source>
        <dbReference type="SAM" id="MobiDB-lite"/>
    </source>
</evidence>
<protein>
    <submittedName>
        <fullName evidence="2">Uncharacterized protein</fullName>
    </submittedName>
</protein>
<comment type="caution">
    <text evidence="2">The sequence shown here is derived from an EMBL/GenBank/DDBJ whole genome shotgun (WGS) entry which is preliminary data.</text>
</comment>
<reference evidence="3" key="1">
    <citation type="journal article" date="2019" name="Int. J. Syst. Evol. Microbiol.">
        <title>The Global Catalogue of Microorganisms (GCM) 10K type strain sequencing project: providing services to taxonomists for standard genome sequencing and annotation.</title>
        <authorList>
            <consortium name="The Broad Institute Genomics Platform"/>
            <consortium name="The Broad Institute Genome Sequencing Center for Infectious Disease"/>
            <person name="Wu L."/>
            <person name="Ma J."/>
        </authorList>
    </citation>
    <scope>NUCLEOTIDE SEQUENCE [LARGE SCALE GENOMIC DNA]</scope>
    <source>
        <strain evidence="3">KCTC 23707</strain>
    </source>
</reference>
<sequence>MPNDGVGRTSILNAGFRFAHDGPGVATLPPRPGEHTKEILAEPGLSS</sequence>
<dbReference type="SUPFAM" id="SSF89796">
    <property type="entry name" value="CoA-transferase family III (CaiB/BaiF)"/>
    <property type="match status" value="1"/>
</dbReference>
<evidence type="ECO:0000313" key="2">
    <source>
        <dbReference type="EMBL" id="MFD2259947.1"/>
    </source>
</evidence>
<gene>
    <name evidence="2" type="ORF">ACFSMZ_09240</name>
</gene>
<feature type="region of interest" description="Disordered" evidence="1">
    <location>
        <begin position="22"/>
        <end position="47"/>
    </location>
</feature>
<dbReference type="EMBL" id="JBHUIR010000031">
    <property type="protein sequence ID" value="MFD2259947.1"/>
    <property type="molecule type" value="Genomic_DNA"/>
</dbReference>
<dbReference type="InterPro" id="IPR023606">
    <property type="entry name" value="CoA-Trfase_III_dom_1_sf"/>
</dbReference>
<dbReference type="RefSeq" id="WP_345099531.1">
    <property type="nucleotide sequence ID" value="NZ_BAABGS010000064.1"/>
</dbReference>